<feature type="transmembrane region" description="Helical" evidence="1">
    <location>
        <begin position="423"/>
        <end position="450"/>
    </location>
</feature>
<dbReference type="Proteomes" id="UP000032180">
    <property type="component" value="Chromosome 12"/>
</dbReference>
<sequence>MDNLEEILIEGGSLNSSSSNEWAKNLEKLPVDSIRLVEMARWNKLSIYRVPEWFKNMATDKNTYQPKLVSLGPFHHGEKDLEPMEEHKHRALVHIVKRSCRPLKELFTAAIEEVVDELMDAYDNLDPKWREPAGRERFVEMMVLDGCFLLEMWKGLSRKEAPYDYAPNDPVFSLHGMLFLWVGIRCDMLVIENQIPMLALFRLEQIWRGTTPLSEQDINDLVLDFVCDPLRDKDKPRKRIVENKLCLHPLDIYHKNFCGLHPAAPGKEMKWESSIHCAVELKEAGIHLRKCSNTLVIDYKSGVLSLPTVSISHDGTEKIFFNLMAFERLHSDAGSEATDYFIFMDNIINSESDVALLRSKGIIKNLLSSDTEAAQLFNNLSRGAVLNPFSRLHEVRRKVNTHCAKPWNKYMAILKRTYMSNPWLLISLMAAASLLIATFLQTIYTILGFYP</sequence>
<dbReference type="eggNOG" id="ENOG502QR4P">
    <property type="taxonomic scope" value="Eukaryota"/>
</dbReference>
<reference evidence="3" key="2">
    <citation type="submission" date="2013-12" db="EMBL/GenBank/DDBJ databases">
        <authorList>
            <person name="Yu Y."/>
            <person name="Lee S."/>
            <person name="de Baynast K."/>
            <person name="Wissotski M."/>
            <person name="Liu L."/>
            <person name="Talag J."/>
            <person name="Goicoechea J."/>
            <person name="Angelova A."/>
            <person name="Jetty R."/>
            <person name="Kudrna D."/>
            <person name="Golser W."/>
            <person name="Rivera L."/>
            <person name="Zhang J."/>
            <person name="Wing R."/>
        </authorList>
    </citation>
    <scope>NUCLEOTIDE SEQUENCE</scope>
</reference>
<name>A0A0D9Y023_9ORYZ</name>
<dbReference type="Gramene" id="LPERR12G12180.1">
    <property type="protein sequence ID" value="LPERR12G12180.1"/>
    <property type="gene ID" value="LPERR12G12180"/>
</dbReference>
<dbReference type="InterPro" id="IPR004158">
    <property type="entry name" value="DUF247_pln"/>
</dbReference>
<accession>A0A0D9Y023</accession>
<keyword evidence="3" id="KW-1185">Reference proteome</keyword>
<keyword evidence="1" id="KW-0812">Transmembrane</keyword>
<evidence type="ECO:0000256" key="1">
    <source>
        <dbReference type="SAM" id="Phobius"/>
    </source>
</evidence>
<dbReference type="PANTHER" id="PTHR31170">
    <property type="entry name" value="BNAC04G53230D PROTEIN"/>
    <property type="match status" value="1"/>
</dbReference>
<organism evidence="2 3">
    <name type="scientific">Leersia perrieri</name>
    <dbReference type="NCBI Taxonomy" id="77586"/>
    <lineage>
        <taxon>Eukaryota</taxon>
        <taxon>Viridiplantae</taxon>
        <taxon>Streptophyta</taxon>
        <taxon>Embryophyta</taxon>
        <taxon>Tracheophyta</taxon>
        <taxon>Spermatophyta</taxon>
        <taxon>Magnoliopsida</taxon>
        <taxon>Liliopsida</taxon>
        <taxon>Poales</taxon>
        <taxon>Poaceae</taxon>
        <taxon>BOP clade</taxon>
        <taxon>Oryzoideae</taxon>
        <taxon>Oryzeae</taxon>
        <taxon>Oryzinae</taxon>
        <taxon>Leersia</taxon>
    </lineage>
</organism>
<dbReference type="Pfam" id="PF03140">
    <property type="entry name" value="DUF247"/>
    <property type="match status" value="1"/>
</dbReference>
<keyword evidence="1" id="KW-1133">Transmembrane helix</keyword>
<reference evidence="2 3" key="1">
    <citation type="submission" date="2012-08" db="EMBL/GenBank/DDBJ databases">
        <title>Oryza genome evolution.</title>
        <authorList>
            <person name="Wing R.A."/>
        </authorList>
    </citation>
    <scope>NUCLEOTIDE SEQUENCE</scope>
</reference>
<evidence type="ECO:0000313" key="3">
    <source>
        <dbReference type="Proteomes" id="UP000032180"/>
    </source>
</evidence>
<keyword evidence="1" id="KW-0472">Membrane</keyword>
<reference evidence="2" key="3">
    <citation type="submission" date="2015-04" db="UniProtKB">
        <authorList>
            <consortium name="EnsemblPlants"/>
        </authorList>
    </citation>
    <scope>IDENTIFICATION</scope>
</reference>
<dbReference type="HOGENOM" id="CLU_020188_0_2_1"/>
<dbReference type="PANTHER" id="PTHR31170:SF18">
    <property type="entry name" value="(WILD MALAYSIAN BANANA) HYPOTHETICAL PROTEIN"/>
    <property type="match status" value="1"/>
</dbReference>
<dbReference type="STRING" id="77586.A0A0D9Y023"/>
<dbReference type="EnsemblPlants" id="LPERR12G12180.1">
    <property type="protein sequence ID" value="LPERR12G12180.1"/>
    <property type="gene ID" value="LPERR12G12180"/>
</dbReference>
<proteinExistence type="predicted"/>
<dbReference type="AlphaFoldDB" id="A0A0D9Y023"/>
<protein>
    <submittedName>
        <fullName evidence="2">Uncharacterized protein</fullName>
    </submittedName>
</protein>
<evidence type="ECO:0000313" key="2">
    <source>
        <dbReference type="EnsemblPlants" id="LPERR12G12180.1"/>
    </source>
</evidence>